<name>A0A9W6WH05_9STRA</name>
<gene>
    <name evidence="1" type="ORF">Plil01_000307800</name>
</gene>
<evidence type="ECO:0000313" key="2">
    <source>
        <dbReference type="Proteomes" id="UP001165083"/>
    </source>
</evidence>
<evidence type="ECO:0000313" key="1">
    <source>
        <dbReference type="EMBL" id="GMF12471.1"/>
    </source>
</evidence>
<organism evidence="1 2">
    <name type="scientific">Phytophthora lilii</name>
    <dbReference type="NCBI Taxonomy" id="2077276"/>
    <lineage>
        <taxon>Eukaryota</taxon>
        <taxon>Sar</taxon>
        <taxon>Stramenopiles</taxon>
        <taxon>Oomycota</taxon>
        <taxon>Peronosporomycetes</taxon>
        <taxon>Peronosporales</taxon>
        <taxon>Peronosporaceae</taxon>
        <taxon>Phytophthora</taxon>
    </lineage>
</organism>
<sequence>MVLTGEPHLRLLERAITASQLQFIDGTTWVCVSALSVSCAAPTARRPLPASWTAASAAGTAPAASWCSDSVRRSTRAAWARPFNGTGEVPTFERNDKQPKLNAMVRLVDLVESE</sequence>
<proteinExistence type="predicted"/>
<keyword evidence="2" id="KW-1185">Reference proteome</keyword>
<reference evidence="1" key="1">
    <citation type="submission" date="2023-04" db="EMBL/GenBank/DDBJ databases">
        <title>Phytophthora lilii NBRC 32176.</title>
        <authorList>
            <person name="Ichikawa N."/>
            <person name="Sato H."/>
            <person name="Tonouchi N."/>
        </authorList>
    </citation>
    <scope>NUCLEOTIDE SEQUENCE</scope>
    <source>
        <strain evidence="1">NBRC 32176</strain>
    </source>
</reference>
<accession>A0A9W6WH05</accession>
<comment type="caution">
    <text evidence="1">The sequence shown here is derived from an EMBL/GenBank/DDBJ whole genome shotgun (WGS) entry which is preliminary data.</text>
</comment>
<protein>
    <submittedName>
        <fullName evidence="1">Unnamed protein product</fullName>
    </submittedName>
</protein>
<dbReference type="Proteomes" id="UP001165083">
    <property type="component" value="Unassembled WGS sequence"/>
</dbReference>
<dbReference type="AlphaFoldDB" id="A0A9W6WH05"/>
<dbReference type="EMBL" id="BSXW01000120">
    <property type="protein sequence ID" value="GMF12471.1"/>
    <property type="molecule type" value="Genomic_DNA"/>
</dbReference>